<organism evidence="2 3">
    <name type="scientific">Trichinella pseudospiralis</name>
    <name type="common">Parasitic roundworm</name>
    <dbReference type="NCBI Taxonomy" id="6337"/>
    <lineage>
        <taxon>Eukaryota</taxon>
        <taxon>Metazoa</taxon>
        <taxon>Ecdysozoa</taxon>
        <taxon>Nematoda</taxon>
        <taxon>Enoplea</taxon>
        <taxon>Dorylaimia</taxon>
        <taxon>Trichinellida</taxon>
        <taxon>Trichinellidae</taxon>
        <taxon>Trichinella</taxon>
    </lineage>
</organism>
<feature type="compositionally biased region" description="Polar residues" evidence="1">
    <location>
        <begin position="178"/>
        <end position="197"/>
    </location>
</feature>
<feature type="compositionally biased region" description="Low complexity" evidence="1">
    <location>
        <begin position="228"/>
        <end position="237"/>
    </location>
</feature>
<dbReference type="Proteomes" id="UP000054995">
    <property type="component" value="Unassembled WGS sequence"/>
</dbReference>
<gene>
    <name evidence="2" type="ORF">T4D_10185</name>
</gene>
<name>A0A0V1FEC2_TRIPS</name>
<feature type="compositionally biased region" description="Low complexity" evidence="1">
    <location>
        <begin position="244"/>
        <end position="259"/>
    </location>
</feature>
<evidence type="ECO:0000313" key="2">
    <source>
        <dbReference type="EMBL" id="KRY84388.1"/>
    </source>
</evidence>
<dbReference type="EMBL" id="JYDT01000115">
    <property type="protein sequence ID" value="KRY84388.1"/>
    <property type="molecule type" value="Genomic_DNA"/>
</dbReference>
<comment type="caution">
    <text evidence="2">The sequence shown here is derived from an EMBL/GenBank/DDBJ whole genome shotgun (WGS) entry which is preliminary data.</text>
</comment>
<proteinExistence type="predicted"/>
<dbReference type="OrthoDB" id="10666892at2759"/>
<sequence length="336" mass="36162">MLCFEDKIEDEFDCNLGEKIKMHHSRSNSGSTQQSSSLSSDSVVAASLAARQRGWSSRWPGDRVSFSGSERAVDVPNDPMNNQSAVYKGSLPSPATTMQPRTPPPYRCAVQRREASAGSPLRAMPSLLANGHLARLPPPYPGKKAAPLTAESNLLCSRTALEQSVAQLQRDLGLPSSKLPNHSNVQNGANNDHNTATSVHSDEMLSNLSSMSSIFAPQKASTPKSDDNNSSATSSSALVPLHPGNNSLVSSEPSSGGSVAAQVDTDVTPKRRPLTTTRQAVRSIYDNVPTSDQQNQKSAAQLEEDEDSSIEKTLTELLRDCKNEHENAVWFEYGCV</sequence>
<evidence type="ECO:0000313" key="3">
    <source>
        <dbReference type="Proteomes" id="UP000054995"/>
    </source>
</evidence>
<reference evidence="2 3" key="1">
    <citation type="submission" date="2015-01" db="EMBL/GenBank/DDBJ databases">
        <title>Evolution of Trichinella species and genotypes.</title>
        <authorList>
            <person name="Korhonen P.K."/>
            <person name="Edoardo P."/>
            <person name="Giuseppe L.R."/>
            <person name="Gasser R.B."/>
        </authorList>
    </citation>
    <scope>NUCLEOTIDE SEQUENCE [LARGE SCALE GENOMIC DNA]</scope>
    <source>
        <strain evidence="2">ISS470</strain>
    </source>
</reference>
<accession>A0A0V1FEC2</accession>
<evidence type="ECO:0000256" key="1">
    <source>
        <dbReference type="SAM" id="MobiDB-lite"/>
    </source>
</evidence>
<feature type="region of interest" description="Disordered" evidence="1">
    <location>
        <begin position="216"/>
        <end position="308"/>
    </location>
</feature>
<dbReference type="AlphaFoldDB" id="A0A0V1FEC2"/>
<keyword evidence="3" id="KW-1185">Reference proteome</keyword>
<feature type="region of interest" description="Disordered" evidence="1">
    <location>
        <begin position="57"/>
        <end position="79"/>
    </location>
</feature>
<protein>
    <submittedName>
        <fullName evidence="2">Uncharacterized protein</fullName>
    </submittedName>
</protein>
<feature type="compositionally biased region" description="Polar residues" evidence="1">
    <location>
        <begin position="288"/>
        <end position="299"/>
    </location>
</feature>
<feature type="region of interest" description="Disordered" evidence="1">
    <location>
        <begin position="173"/>
        <end position="197"/>
    </location>
</feature>